<proteinExistence type="predicted"/>
<keyword evidence="2" id="KW-1185">Reference proteome</keyword>
<name>A0ABS4GTW1_9BACL</name>
<comment type="caution">
    <text evidence="1">The sequence shown here is derived from an EMBL/GenBank/DDBJ whole genome shotgun (WGS) entry which is preliminary data.</text>
</comment>
<gene>
    <name evidence="1" type="ORF">J2Z37_003734</name>
</gene>
<accession>A0ABS4GTW1</accession>
<evidence type="ECO:0000313" key="2">
    <source>
        <dbReference type="Proteomes" id="UP001519343"/>
    </source>
</evidence>
<dbReference type="Pfam" id="PF22014">
    <property type="entry name" value="DUF6932"/>
    <property type="match status" value="1"/>
</dbReference>
<reference evidence="1 2" key="1">
    <citation type="submission" date="2021-03" db="EMBL/GenBank/DDBJ databases">
        <title>Genomic Encyclopedia of Type Strains, Phase IV (KMG-IV): sequencing the most valuable type-strain genomes for metagenomic binning, comparative biology and taxonomic classification.</title>
        <authorList>
            <person name="Goeker M."/>
        </authorList>
    </citation>
    <scope>NUCLEOTIDE SEQUENCE [LARGE SCALE GENOMIC DNA]</scope>
    <source>
        <strain evidence="1 2">DSM 24738</strain>
    </source>
</reference>
<sequence>MISFDQHGNIPPGIHQYTYLEFRQQFVEEFPTSNTRTEIHQLSFLWLGEVRRYIQPVEVWVNGGFISNELNPPLIEMCLFIHPYALDEKKSYECLQLLNNAMSYRSRCYFGFRNSEKPLVSLAIGPYYWTEQLGFDAQQIPKGIVLLPWDEITAALD</sequence>
<dbReference type="RefSeq" id="WP_209811737.1">
    <property type="nucleotide sequence ID" value="NZ_JAGGKT010000013.1"/>
</dbReference>
<dbReference type="Proteomes" id="UP001519343">
    <property type="component" value="Unassembled WGS sequence"/>
</dbReference>
<dbReference type="EMBL" id="JAGGKT010000013">
    <property type="protein sequence ID" value="MBP1933721.1"/>
    <property type="molecule type" value="Genomic_DNA"/>
</dbReference>
<protein>
    <submittedName>
        <fullName evidence="1">Uncharacterized protein</fullName>
    </submittedName>
</protein>
<dbReference type="InterPro" id="IPR053860">
    <property type="entry name" value="DUF6932"/>
</dbReference>
<evidence type="ECO:0000313" key="1">
    <source>
        <dbReference type="EMBL" id="MBP1933721.1"/>
    </source>
</evidence>
<organism evidence="1 2">
    <name type="scientific">Ammoniphilus resinae</name>
    <dbReference type="NCBI Taxonomy" id="861532"/>
    <lineage>
        <taxon>Bacteria</taxon>
        <taxon>Bacillati</taxon>
        <taxon>Bacillota</taxon>
        <taxon>Bacilli</taxon>
        <taxon>Bacillales</taxon>
        <taxon>Paenibacillaceae</taxon>
        <taxon>Aneurinibacillus group</taxon>
        <taxon>Ammoniphilus</taxon>
    </lineage>
</organism>